<dbReference type="InterPro" id="IPR027417">
    <property type="entry name" value="P-loop_NTPase"/>
</dbReference>
<dbReference type="PROSITE" id="PS50893">
    <property type="entry name" value="ABC_TRANSPORTER_2"/>
    <property type="match status" value="1"/>
</dbReference>
<dbReference type="InterPro" id="IPR003439">
    <property type="entry name" value="ABC_transporter-like_ATP-bd"/>
</dbReference>
<name>A0ABY5FIE1_9ACTN</name>
<evidence type="ECO:0000256" key="4">
    <source>
        <dbReference type="SAM" id="MobiDB-lite"/>
    </source>
</evidence>
<protein>
    <submittedName>
        <fullName evidence="6">ABC transporter ATP-binding protein</fullName>
    </submittedName>
</protein>
<dbReference type="Pfam" id="PF00005">
    <property type="entry name" value="ABC_tran"/>
    <property type="match status" value="1"/>
</dbReference>
<gene>
    <name evidence="6" type="ORF">NLU04_14005</name>
</gene>
<dbReference type="SUPFAM" id="SSF52540">
    <property type="entry name" value="P-loop containing nucleoside triphosphate hydrolases"/>
    <property type="match status" value="1"/>
</dbReference>
<sequence length="294" mass="31315">MPKGRATSGRALAEEASAGETPVERAPSAGAGTGAGVGAAAVQLGDVDVRFRSKKRDVTALSDISLDVAPGEFVAIVGPSGCGKSTLLKLVAGLLTASSGEVLLGGERVKGPRHDIGYVFQRAALLEWRSALRNILLQAEMRRMPSARARARADELIRMTGLTGFEGAYPHELSGGMQQRVALCRALLHEPPVLLMDEPFGALDALTREQLNTELNRIWRTTGTTVLLVTHSISEAVYLADRVVVMSPRPGTITEIIEVGLPAERDYAETLGRPEFRAATARIRELLGAVSAQD</sequence>
<dbReference type="InterPro" id="IPR050166">
    <property type="entry name" value="ABC_transporter_ATP-bind"/>
</dbReference>
<keyword evidence="7" id="KW-1185">Reference proteome</keyword>
<feature type="region of interest" description="Disordered" evidence="4">
    <location>
        <begin position="1"/>
        <end position="32"/>
    </location>
</feature>
<dbReference type="EMBL" id="CP101397">
    <property type="protein sequence ID" value="UTR83288.1"/>
    <property type="molecule type" value="Genomic_DNA"/>
</dbReference>
<keyword evidence="1" id="KW-0813">Transport</keyword>
<dbReference type="PANTHER" id="PTHR42788">
    <property type="entry name" value="TAURINE IMPORT ATP-BINDING PROTEIN-RELATED"/>
    <property type="match status" value="1"/>
</dbReference>
<dbReference type="Proteomes" id="UP001058236">
    <property type="component" value="Chromosome"/>
</dbReference>
<organism evidence="6 7">
    <name type="scientific">Streptomyces cavourensis</name>
    <dbReference type="NCBI Taxonomy" id="67258"/>
    <lineage>
        <taxon>Bacteria</taxon>
        <taxon>Bacillati</taxon>
        <taxon>Actinomycetota</taxon>
        <taxon>Actinomycetes</taxon>
        <taxon>Kitasatosporales</taxon>
        <taxon>Streptomycetaceae</taxon>
        <taxon>Streptomyces</taxon>
    </lineage>
</organism>
<dbReference type="Gene3D" id="3.40.50.300">
    <property type="entry name" value="P-loop containing nucleotide triphosphate hydrolases"/>
    <property type="match status" value="1"/>
</dbReference>
<keyword evidence="3 6" id="KW-0067">ATP-binding</keyword>
<evidence type="ECO:0000259" key="5">
    <source>
        <dbReference type="PROSITE" id="PS50893"/>
    </source>
</evidence>
<evidence type="ECO:0000313" key="6">
    <source>
        <dbReference type="EMBL" id="UTR83288.1"/>
    </source>
</evidence>
<keyword evidence="2" id="KW-0547">Nucleotide-binding</keyword>
<dbReference type="PANTHER" id="PTHR42788:SF13">
    <property type="entry name" value="ALIPHATIC SULFONATES IMPORT ATP-BINDING PROTEIN SSUB"/>
    <property type="match status" value="1"/>
</dbReference>
<dbReference type="GO" id="GO:0005524">
    <property type="term" value="F:ATP binding"/>
    <property type="evidence" value="ECO:0007669"/>
    <property type="project" value="UniProtKB-KW"/>
</dbReference>
<accession>A0ABY5FIE1</accession>
<feature type="domain" description="ABC transporter" evidence="5">
    <location>
        <begin position="42"/>
        <end position="273"/>
    </location>
</feature>
<evidence type="ECO:0000256" key="3">
    <source>
        <dbReference type="ARBA" id="ARBA00022840"/>
    </source>
</evidence>
<dbReference type="CDD" id="cd03293">
    <property type="entry name" value="ABC_NrtD_SsuB_transporters"/>
    <property type="match status" value="1"/>
</dbReference>
<dbReference type="PROSITE" id="PS00211">
    <property type="entry name" value="ABC_TRANSPORTER_1"/>
    <property type="match status" value="1"/>
</dbReference>
<proteinExistence type="predicted"/>
<evidence type="ECO:0000256" key="2">
    <source>
        <dbReference type="ARBA" id="ARBA00022741"/>
    </source>
</evidence>
<dbReference type="SMART" id="SM00382">
    <property type="entry name" value="AAA"/>
    <property type="match status" value="1"/>
</dbReference>
<reference evidence="6" key="1">
    <citation type="submission" date="2022-07" db="EMBL/GenBank/DDBJ databases">
        <title>Genomic of Streptomyces cavourensis F2.</title>
        <authorList>
            <person name="Hu S."/>
            <person name="Liang W."/>
        </authorList>
    </citation>
    <scope>NUCLEOTIDE SEQUENCE</scope>
    <source>
        <strain evidence="6">F2</strain>
    </source>
</reference>
<dbReference type="InterPro" id="IPR003593">
    <property type="entry name" value="AAA+_ATPase"/>
</dbReference>
<evidence type="ECO:0000313" key="7">
    <source>
        <dbReference type="Proteomes" id="UP001058236"/>
    </source>
</evidence>
<evidence type="ECO:0000256" key="1">
    <source>
        <dbReference type="ARBA" id="ARBA00022448"/>
    </source>
</evidence>
<dbReference type="RefSeq" id="WP_255240149.1">
    <property type="nucleotide sequence ID" value="NZ_CP101397.1"/>
</dbReference>
<dbReference type="InterPro" id="IPR017871">
    <property type="entry name" value="ABC_transporter-like_CS"/>
</dbReference>